<dbReference type="CDD" id="cd02440">
    <property type="entry name" value="AdoMet_MTases"/>
    <property type="match status" value="1"/>
</dbReference>
<dbReference type="Gene3D" id="3.40.50.150">
    <property type="entry name" value="Vaccinia Virus protein VP39"/>
    <property type="match status" value="1"/>
</dbReference>
<reference evidence="3 5" key="3">
    <citation type="submission" date="2018-06" db="EMBL/GenBank/DDBJ databases">
        <authorList>
            <consortium name="Pathogen Informatics"/>
            <person name="Doyle S."/>
        </authorList>
    </citation>
    <scope>NUCLEOTIDE SEQUENCE [LARGE SCALE GENOMIC DNA]</scope>
    <source>
        <strain evidence="3 5">NCTC13159</strain>
    </source>
</reference>
<evidence type="ECO:0000313" key="4">
    <source>
        <dbReference type="Proteomes" id="UP000035086"/>
    </source>
</evidence>
<reference evidence="2" key="2">
    <citation type="submission" date="2016-11" db="EMBL/GenBank/DDBJ databases">
        <title>Complete Genome Sequencing of Pandoraea pulmonicola DSM 16583.</title>
        <authorList>
            <person name="Chan K.-G."/>
        </authorList>
    </citation>
    <scope>NUCLEOTIDE SEQUENCE</scope>
    <source>
        <strain evidence="2">DSM 16583</strain>
    </source>
</reference>
<sequence length="195" mass="21531">MAIIELLTFVREWGRSPRDVAAVAPSGRALASLITRKISHATGPVLELGPGTGAFTRALLRRGVREDHLTLIEVGRSFADLLREKFPSARVLQMRAEVLHLQPPYLGNTFGAVVCGLGFLNMPRDTVFRILSGAFLYLQPHGEFFMFTYGATCSVPEDVLDELGLRATRLGKTYLNFPPATVYSISRRNDEVPQA</sequence>
<dbReference type="Pfam" id="PF13649">
    <property type="entry name" value="Methyltransf_25"/>
    <property type="match status" value="1"/>
</dbReference>
<dbReference type="KEGG" id="ppul:RO07_01305"/>
<protein>
    <submittedName>
        <fullName evidence="3">16S ribosomal RNA methyltransferase KsgA/Dim1 family protein</fullName>
    </submittedName>
    <submittedName>
        <fullName evidence="2">SAM-dependent methyltransferase</fullName>
    </submittedName>
</protein>
<reference evidence="4" key="1">
    <citation type="submission" date="2014-12" db="EMBL/GenBank/DDBJ databases">
        <title>Complete Genome Sequencing of Pandoraea pulmonicola DSM 16583.</title>
        <authorList>
            <person name="Chan K.-G."/>
        </authorList>
    </citation>
    <scope>NUCLEOTIDE SEQUENCE [LARGE SCALE GENOMIC DNA]</scope>
    <source>
        <strain evidence="4">DSM 16583</strain>
    </source>
</reference>
<accession>A0AAJ5D263</accession>
<name>A0AAJ5D263_PANPU</name>
<dbReference type="Proteomes" id="UP000254589">
    <property type="component" value="Unassembled WGS sequence"/>
</dbReference>
<feature type="domain" description="Methyltransferase" evidence="1">
    <location>
        <begin position="45"/>
        <end position="142"/>
    </location>
</feature>
<keyword evidence="4" id="KW-1185">Reference proteome</keyword>
<dbReference type="EMBL" id="UGSJ01000001">
    <property type="protein sequence ID" value="SUA92498.1"/>
    <property type="molecule type" value="Genomic_DNA"/>
</dbReference>
<dbReference type="GO" id="GO:0032259">
    <property type="term" value="P:methylation"/>
    <property type="evidence" value="ECO:0007669"/>
    <property type="project" value="UniProtKB-KW"/>
</dbReference>
<dbReference type="RefSeq" id="WP_039404629.1">
    <property type="nucleotide sequence ID" value="NZ_CP010310.2"/>
</dbReference>
<evidence type="ECO:0000259" key="1">
    <source>
        <dbReference type="Pfam" id="PF13649"/>
    </source>
</evidence>
<evidence type="ECO:0000313" key="2">
    <source>
        <dbReference type="EMBL" id="AJC19465.1"/>
    </source>
</evidence>
<keyword evidence="3" id="KW-0489">Methyltransferase</keyword>
<organism evidence="3 5">
    <name type="scientific">Pandoraea pulmonicola</name>
    <dbReference type="NCBI Taxonomy" id="93221"/>
    <lineage>
        <taxon>Bacteria</taxon>
        <taxon>Pseudomonadati</taxon>
        <taxon>Pseudomonadota</taxon>
        <taxon>Betaproteobacteria</taxon>
        <taxon>Burkholderiales</taxon>
        <taxon>Burkholderiaceae</taxon>
        <taxon>Pandoraea</taxon>
    </lineage>
</organism>
<dbReference type="InterPro" id="IPR029063">
    <property type="entry name" value="SAM-dependent_MTases_sf"/>
</dbReference>
<dbReference type="SUPFAM" id="SSF53335">
    <property type="entry name" value="S-adenosyl-L-methionine-dependent methyltransferases"/>
    <property type="match status" value="1"/>
</dbReference>
<dbReference type="GO" id="GO:0008168">
    <property type="term" value="F:methyltransferase activity"/>
    <property type="evidence" value="ECO:0007669"/>
    <property type="project" value="UniProtKB-KW"/>
</dbReference>
<dbReference type="EMBL" id="CP010310">
    <property type="protein sequence ID" value="AJC19465.1"/>
    <property type="molecule type" value="Genomic_DNA"/>
</dbReference>
<keyword evidence="3" id="KW-0808">Transferase</keyword>
<evidence type="ECO:0000313" key="3">
    <source>
        <dbReference type="EMBL" id="SUA92498.1"/>
    </source>
</evidence>
<dbReference type="Proteomes" id="UP000035086">
    <property type="component" value="Chromosome"/>
</dbReference>
<proteinExistence type="predicted"/>
<dbReference type="AlphaFoldDB" id="A0AAJ5D263"/>
<gene>
    <name evidence="3" type="ORF">NCTC13159_04030</name>
    <name evidence="2" type="ORF">RO07_01305</name>
</gene>
<evidence type="ECO:0000313" key="5">
    <source>
        <dbReference type="Proteomes" id="UP000254589"/>
    </source>
</evidence>
<dbReference type="InterPro" id="IPR041698">
    <property type="entry name" value="Methyltransf_25"/>
</dbReference>